<reference evidence="2" key="1">
    <citation type="submission" date="2023-03" db="EMBL/GenBank/DDBJ databases">
        <title>Mating type loci evolution in Malassezia.</title>
        <authorList>
            <person name="Coelho M.A."/>
        </authorList>
    </citation>
    <scope>NUCLEOTIDE SEQUENCE</scope>
    <source>
        <strain evidence="2">CBS 9431</strain>
    </source>
</reference>
<proteinExistence type="predicted"/>
<dbReference type="RefSeq" id="XP_060122401.1">
    <property type="nucleotide sequence ID" value="XM_060266418.1"/>
</dbReference>
<dbReference type="EMBL" id="CP119961">
    <property type="protein sequence ID" value="WFD39504.1"/>
    <property type="molecule type" value="Genomic_DNA"/>
</dbReference>
<keyword evidence="3" id="KW-1185">Reference proteome</keyword>
<sequence>MASLLDVVRQCQNDNPWEDKSLRAFCVDGVQIGFVPEHVLSVIEAYLAKEPSVVVIEKDVLTFRPDADAAQRSRDMARLVEWMRDTKKFPDPLDGWRNERYNIYGPGTDGARSSVAFTLERAACGLFGLTTFGVHLTAYLPDGRIWVPRRSRTKQTWPGYYDNSVAGGITAGDPPMESIVRECQEEAGLQEEHVRPYIKQTGLITYFYKTTGGWRQPEMQYIYDLALPSDAIQLAPGDGEAESFDLLDIPTVLDLMRAGKFKANCTLVLIDFLMRHGWLTAENEKDYTEIVSLLHTPLRLPTP</sequence>
<evidence type="ECO:0000259" key="1">
    <source>
        <dbReference type="PROSITE" id="PS51462"/>
    </source>
</evidence>
<evidence type="ECO:0000313" key="3">
    <source>
        <dbReference type="Proteomes" id="UP001217754"/>
    </source>
</evidence>
<dbReference type="Pfam" id="PF00293">
    <property type="entry name" value="NUDIX"/>
    <property type="match status" value="1"/>
</dbReference>
<gene>
    <name evidence="2" type="ORF">MJAP1_002481</name>
</gene>
<dbReference type="AlphaFoldDB" id="A0AAF0F318"/>
<dbReference type="GeneID" id="85226132"/>
<dbReference type="Gene3D" id="3.90.79.10">
    <property type="entry name" value="Nucleoside Triphosphate Pyrophosphohydrolase"/>
    <property type="match status" value="1"/>
</dbReference>
<dbReference type="PANTHER" id="PTHR13622:SF8">
    <property type="entry name" value="THIAMIN PYROPHOSPHOKINASE 1"/>
    <property type="match status" value="1"/>
</dbReference>
<dbReference type="CDD" id="cd03676">
    <property type="entry name" value="NUDIX_Tnr3_like"/>
    <property type="match status" value="1"/>
</dbReference>
<organism evidence="2 3">
    <name type="scientific">Malassezia japonica</name>
    <dbReference type="NCBI Taxonomy" id="223818"/>
    <lineage>
        <taxon>Eukaryota</taxon>
        <taxon>Fungi</taxon>
        <taxon>Dikarya</taxon>
        <taxon>Basidiomycota</taxon>
        <taxon>Ustilaginomycotina</taxon>
        <taxon>Malasseziomycetes</taxon>
        <taxon>Malasseziales</taxon>
        <taxon>Malasseziaceae</taxon>
        <taxon>Malassezia</taxon>
    </lineage>
</organism>
<dbReference type="GO" id="GO:0044715">
    <property type="term" value="F:8-oxo-dGDP phosphatase activity"/>
    <property type="evidence" value="ECO:0007669"/>
    <property type="project" value="TreeGrafter"/>
</dbReference>
<name>A0AAF0F318_9BASI</name>
<dbReference type="FunFam" id="3.90.79.10:FF:000019">
    <property type="entry name" value="Thiamin pyrophosphokinase, putative"/>
    <property type="match status" value="1"/>
</dbReference>
<feature type="domain" description="Nudix hydrolase" evidence="1">
    <location>
        <begin position="119"/>
        <end position="269"/>
    </location>
</feature>
<evidence type="ECO:0000313" key="2">
    <source>
        <dbReference type="EMBL" id="WFD39504.1"/>
    </source>
</evidence>
<keyword evidence="2" id="KW-0808">Transferase</keyword>
<dbReference type="Proteomes" id="UP001217754">
    <property type="component" value="Chromosome 4"/>
</dbReference>
<dbReference type="SUPFAM" id="SSF55811">
    <property type="entry name" value="Nudix"/>
    <property type="match status" value="1"/>
</dbReference>
<protein>
    <submittedName>
        <fullName evidence="2">Thiamine diphosphokinase</fullName>
        <ecNumber evidence="2">2.7.6.2</ecNumber>
    </submittedName>
</protein>
<dbReference type="InterPro" id="IPR000086">
    <property type="entry name" value="NUDIX_hydrolase_dom"/>
</dbReference>
<dbReference type="InterPro" id="IPR031804">
    <property type="entry name" value="DUF4743"/>
</dbReference>
<dbReference type="PANTHER" id="PTHR13622">
    <property type="entry name" value="THIAMIN PYROPHOSPHOKINASE"/>
    <property type="match status" value="1"/>
</dbReference>
<dbReference type="EC" id="2.7.6.2" evidence="2"/>
<dbReference type="GO" id="GO:0004788">
    <property type="term" value="F:thiamine diphosphokinase activity"/>
    <property type="evidence" value="ECO:0007669"/>
    <property type="project" value="UniProtKB-EC"/>
</dbReference>
<dbReference type="InterPro" id="IPR015797">
    <property type="entry name" value="NUDIX_hydrolase-like_dom_sf"/>
</dbReference>
<dbReference type="PROSITE" id="PS51462">
    <property type="entry name" value="NUDIX"/>
    <property type="match status" value="1"/>
</dbReference>
<accession>A0AAF0F318</accession>
<dbReference type="Pfam" id="PF15916">
    <property type="entry name" value="DUF4743"/>
    <property type="match status" value="1"/>
</dbReference>